<keyword evidence="6" id="KW-1185">Reference proteome</keyword>
<keyword evidence="3" id="KW-0786">Thiamine pyrophosphate</keyword>
<comment type="cofactor">
    <cofactor evidence="1">
        <name>thiamine diphosphate</name>
        <dbReference type="ChEBI" id="CHEBI:58937"/>
    </cofactor>
</comment>
<evidence type="ECO:0000256" key="2">
    <source>
        <dbReference type="ARBA" id="ARBA00023002"/>
    </source>
</evidence>
<keyword evidence="2" id="KW-0560">Oxidoreductase</keyword>
<organism evidence="5 6">
    <name type="scientific">Streptomyces silvisoli</name>
    <dbReference type="NCBI Taxonomy" id="3034235"/>
    <lineage>
        <taxon>Bacteria</taxon>
        <taxon>Bacillati</taxon>
        <taxon>Actinomycetota</taxon>
        <taxon>Actinomycetes</taxon>
        <taxon>Kitasatosporales</taxon>
        <taxon>Streptomycetaceae</taxon>
        <taxon>Streptomyces</taxon>
    </lineage>
</organism>
<comment type="caution">
    <text evidence="5">The sequence shown here is derived from an EMBL/GenBank/DDBJ whole genome shotgun (WGS) entry which is preliminary data.</text>
</comment>
<evidence type="ECO:0000259" key="4">
    <source>
        <dbReference type="Pfam" id="PF00676"/>
    </source>
</evidence>
<sequence length="310" mass="33315">MTISQDVAVATSALSRLSDADLSSLLTIRHFEWQLLELFSKGGVAGTTHTCLGQEHVPVALSALMRPEDSVFSNHRGHGHYLARYQDPFGLLAEITGRQGAVCGGAGGSQHLFRAGFLSTGVQGQLMPVAVGVALDLKIREEPGVAVAFIGDGTWGQGGVYEALNLAQLWRVPLITVVENNGIAQSTPTDSQLAGSIAGRAAGFGIRYVRVTGLDVNAIREQLASPLEQARAGEGPLVIEFETYRLGPHSKGDDTRENLTVARLAAHDWYALYGQQYPEQFRRIDADRRTLVAEVVRDVMTRPLLGASDA</sequence>
<dbReference type="Proteomes" id="UP001216579">
    <property type="component" value="Unassembled WGS sequence"/>
</dbReference>
<evidence type="ECO:0000313" key="5">
    <source>
        <dbReference type="EMBL" id="MDF3290285.1"/>
    </source>
</evidence>
<dbReference type="InterPro" id="IPR001017">
    <property type="entry name" value="DH_E1"/>
</dbReference>
<dbReference type="InterPro" id="IPR050642">
    <property type="entry name" value="PDH_E1_Alpha_Subunit"/>
</dbReference>
<evidence type="ECO:0000313" key="6">
    <source>
        <dbReference type="Proteomes" id="UP001216579"/>
    </source>
</evidence>
<proteinExistence type="predicted"/>
<dbReference type="RefSeq" id="WP_276093722.1">
    <property type="nucleotide sequence ID" value="NZ_JARJBC010000007.1"/>
</dbReference>
<dbReference type="Pfam" id="PF00676">
    <property type="entry name" value="E1_dh"/>
    <property type="match status" value="1"/>
</dbReference>
<reference evidence="5 6" key="1">
    <citation type="submission" date="2023-03" db="EMBL/GenBank/DDBJ databases">
        <title>Draft genome sequence of Streptomyces sp. RB6PN23 isolated from peat swamp forest in Thailand.</title>
        <authorList>
            <person name="Klaysubun C."/>
            <person name="Duangmal K."/>
        </authorList>
    </citation>
    <scope>NUCLEOTIDE SEQUENCE [LARGE SCALE GENOMIC DNA]</scope>
    <source>
        <strain evidence="5 6">RB6PN23</strain>
    </source>
</reference>
<dbReference type="EMBL" id="JARJBC010000007">
    <property type="protein sequence ID" value="MDF3290285.1"/>
    <property type="molecule type" value="Genomic_DNA"/>
</dbReference>
<evidence type="ECO:0000256" key="1">
    <source>
        <dbReference type="ARBA" id="ARBA00001964"/>
    </source>
</evidence>
<dbReference type="PANTHER" id="PTHR11516:SF2">
    <property type="entry name" value="PYRUVATE DEHYDROGENASE ALPHA SUBUNIT"/>
    <property type="match status" value="1"/>
</dbReference>
<accession>A0ABT5ZKD5</accession>
<dbReference type="Gene3D" id="3.40.50.970">
    <property type="match status" value="1"/>
</dbReference>
<gene>
    <name evidence="5" type="ORF">P3G67_13730</name>
</gene>
<dbReference type="CDD" id="cd02000">
    <property type="entry name" value="TPP_E1_PDC_ADC_BCADC"/>
    <property type="match status" value="1"/>
</dbReference>
<protein>
    <submittedName>
        <fullName evidence="5">Thiamine pyrophosphate-dependent dehydrogenase E1 component subunit alpha</fullName>
    </submittedName>
</protein>
<feature type="domain" description="Dehydrogenase E1 component" evidence="4">
    <location>
        <begin position="26"/>
        <end position="255"/>
    </location>
</feature>
<dbReference type="InterPro" id="IPR029061">
    <property type="entry name" value="THDP-binding"/>
</dbReference>
<evidence type="ECO:0000256" key="3">
    <source>
        <dbReference type="ARBA" id="ARBA00023052"/>
    </source>
</evidence>
<name>A0ABT5ZKD5_9ACTN</name>
<dbReference type="SUPFAM" id="SSF52518">
    <property type="entry name" value="Thiamin diphosphate-binding fold (THDP-binding)"/>
    <property type="match status" value="1"/>
</dbReference>
<dbReference type="PANTHER" id="PTHR11516">
    <property type="entry name" value="PYRUVATE DEHYDROGENASE E1 COMPONENT, ALPHA SUBUNIT BACTERIAL AND ORGANELLAR"/>
    <property type="match status" value="1"/>
</dbReference>